<dbReference type="SUPFAM" id="SSF56672">
    <property type="entry name" value="DNA/RNA polymerases"/>
    <property type="match status" value="1"/>
</dbReference>
<keyword evidence="3" id="KW-0540">Nuclease</keyword>
<dbReference type="CDD" id="cd01647">
    <property type="entry name" value="RT_LTR"/>
    <property type="match status" value="1"/>
</dbReference>
<keyword evidence="1" id="KW-0808">Transferase</keyword>
<evidence type="ECO:0000259" key="7">
    <source>
        <dbReference type="PROSITE" id="PS50994"/>
    </source>
</evidence>
<sequence>MSRQWRDPKTKGTALSKGTARGNKYLCEKPTITYKNRAIVFGNCHLALAGCTKDGIQASLPCPIFETGSTPTKAKSLLNIGKQYVDVATDYLNQPDQWCQTFNHTYSHLLKAKQHPNPLEFIECMLFISRDRAADMLSRACETALLELEKKELKHFNLMLRAWDNADIKKAAASLQAKEKALKDGTLSTKEEKDHLQWMENIIDKAKKRMEYFPNVKLEPLKDKPSQFEPFSPYRSTSELFNIEVGVITGTNPIAHLREHQYGWLYYAEFFKKVMNIMHGQVFKDYGGIEEAVINQLSYMESDLDIKDSGIHVDKFIEKLYMMEIVLRAFPLGQCNQLDKDNRIPNAKKRRILFNACREIVTKIIHPLLLLTLNSYLQLTFPLLITKKDGTFSKPLLALLDTGAGSTVGKATLSTFGKVSKVSRSSFSTANGRFSSDKAVQLDFVLSEFSESRVICRRGIRLLPDACDLPYDLIIGRDLMHELKMDILFSENEVHWDGLRLPMHSTKTAITEMDIDLNSIYQDAGESEAVKKAGDRLMKILDASYETPDIDKEVEQMDYLSDFQKTLLKALLKRHEMLFDGTLGEWKGDPIDIKLKEGSKPYYRPPMKVPHIHEATFKKDLDRLVSIGVLTKKNTSEWGAPSFIVPKKDGTVRFVTDFRKLNSMIKRNPYPIPHIRDMLLKVSNFQYATSLDLVMGFYNITLSEDAKEICTITTPWGKYSYNRLPMGVCIAPDVFQEKMNNLFNELESVRCYIDDLLVITHGSYEKHLEELEKVFVLLENAGLKCKFGKCFFCQDEIEYLGYIITRDGIKPNPKKVQAILDIQRPTTTSEVRHFVGMVQYYRDVWPNRSHILTPLTELTAGKGKNAKVNWTEEHETAFNEIKKIIAEETLLAYPDFSKKFIIHSDASDYQLGAAIMQEDDQGVLRPLAFYTRKLNSAQKNYTTTEKELLSIVETLNEFRNILLGYEIDVYTDHKNLTFATDDNSSQRRKRWESLVQEFGINIIYIPGEDNTVADALSRLPRADQKDYEDMSKEERLQVLSPQMQQGRRVVYALTEVPMDSEAPRKTREDYYHELCALMQVNDFYVTTESADCFVSVDSDEIVFPLAPQIVEEEQKKLLQGSSKESLALKTALAKKDPNYEYKEVEKRQLLHFHGKIYVPSNLRERVLTWYHYYLRHPGGDRLANTIQRIATWNGITAQSRRLCKKCDTCQKFKKRNNKYGHVPPKEPEDLLPWDTLCVDLVGPYSLKAKVRQLDGKVIEQEIQLLAMTFIDPATGWFEWAQVIDDKSSAAISQLLDSVWLARYPRPRQVLYDNGSEFKKNFQPLLKDMAIKPKCTTIKNPQANSILERIHQVTGNMLTSSDLMNQEFDIRDLWTPTLTSIAYAIRCSFHSTLNATPGQLVFGRDMLLDISYEHDYQATWQKKQRQIINDNIRENSKRIDHDYKVGDRAYIVKDGNYRKLTGPHEGPFNIIQVHTNGTVTIQKGITEERLNIRRLTPHFE</sequence>
<dbReference type="Pfam" id="PF17921">
    <property type="entry name" value="Integrase_H2C2"/>
    <property type="match status" value="1"/>
</dbReference>
<feature type="domain" description="Integrase catalytic" evidence="7">
    <location>
        <begin position="1228"/>
        <end position="1404"/>
    </location>
</feature>
<evidence type="ECO:0000313" key="8">
    <source>
        <dbReference type="EMBL" id="GFH43528.1"/>
    </source>
</evidence>
<dbReference type="Gene3D" id="3.30.420.10">
    <property type="entry name" value="Ribonuclease H-like superfamily/Ribonuclease H"/>
    <property type="match status" value="1"/>
</dbReference>
<dbReference type="InterPro" id="IPR041577">
    <property type="entry name" value="RT_RNaseH_2"/>
</dbReference>
<evidence type="ECO:0000259" key="6">
    <source>
        <dbReference type="PROSITE" id="PS50878"/>
    </source>
</evidence>
<dbReference type="InterPro" id="IPR050951">
    <property type="entry name" value="Retrovirus_Pol_polyprotein"/>
</dbReference>
<evidence type="ECO:0000256" key="5">
    <source>
        <dbReference type="ARBA" id="ARBA00023268"/>
    </source>
</evidence>
<protein>
    <recommendedName>
        <fullName evidence="10">Reverse transcriptase</fullName>
    </recommendedName>
</protein>
<feature type="domain" description="Reverse transcriptase" evidence="6">
    <location>
        <begin position="626"/>
        <end position="804"/>
    </location>
</feature>
<organism evidence="8 9">
    <name type="scientific">Chaetoceros tenuissimus</name>
    <dbReference type="NCBI Taxonomy" id="426638"/>
    <lineage>
        <taxon>Eukaryota</taxon>
        <taxon>Sar</taxon>
        <taxon>Stramenopiles</taxon>
        <taxon>Ochrophyta</taxon>
        <taxon>Bacillariophyta</taxon>
        <taxon>Coscinodiscophyceae</taxon>
        <taxon>Chaetocerotophycidae</taxon>
        <taxon>Chaetocerotales</taxon>
        <taxon>Chaetocerotaceae</taxon>
        <taxon>Chaetoceros</taxon>
    </lineage>
</organism>
<dbReference type="Gene3D" id="3.10.10.10">
    <property type="entry name" value="HIV Type 1 Reverse Transcriptase, subunit A, domain 1"/>
    <property type="match status" value="1"/>
</dbReference>
<dbReference type="Proteomes" id="UP001054902">
    <property type="component" value="Unassembled WGS sequence"/>
</dbReference>
<dbReference type="SUPFAM" id="SSF53098">
    <property type="entry name" value="Ribonuclease H-like"/>
    <property type="match status" value="1"/>
</dbReference>
<keyword evidence="9" id="KW-1185">Reference proteome</keyword>
<dbReference type="Pfam" id="PF17919">
    <property type="entry name" value="RT_RNaseH_2"/>
    <property type="match status" value="1"/>
</dbReference>
<dbReference type="GO" id="GO:0015074">
    <property type="term" value="P:DNA integration"/>
    <property type="evidence" value="ECO:0007669"/>
    <property type="project" value="InterPro"/>
</dbReference>
<dbReference type="InterPro" id="IPR012337">
    <property type="entry name" value="RNaseH-like_sf"/>
</dbReference>
<dbReference type="GO" id="GO:0016779">
    <property type="term" value="F:nucleotidyltransferase activity"/>
    <property type="evidence" value="ECO:0007669"/>
    <property type="project" value="UniProtKB-KW"/>
</dbReference>
<keyword evidence="5" id="KW-0511">Multifunctional enzyme</keyword>
<keyword evidence="4" id="KW-0255">Endonuclease</keyword>
<dbReference type="InterPro" id="IPR043128">
    <property type="entry name" value="Rev_trsase/Diguanyl_cyclase"/>
</dbReference>
<keyword evidence="4" id="KW-0378">Hydrolase</keyword>
<dbReference type="InterPro" id="IPR043502">
    <property type="entry name" value="DNA/RNA_pol_sf"/>
</dbReference>
<dbReference type="GO" id="GO:0003676">
    <property type="term" value="F:nucleic acid binding"/>
    <property type="evidence" value="ECO:0007669"/>
    <property type="project" value="InterPro"/>
</dbReference>
<dbReference type="InterPro" id="IPR000477">
    <property type="entry name" value="RT_dom"/>
</dbReference>
<dbReference type="PANTHER" id="PTHR37984:SF5">
    <property type="entry name" value="PROTEIN NYNRIN-LIKE"/>
    <property type="match status" value="1"/>
</dbReference>
<gene>
    <name evidence="8" type="ORF">CTEN210_00001</name>
</gene>
<evidence type="ECO:0000256" key="4">
    <source>
        <dbReference type="ARBA" id="ARBA00022759"/>
    </source>
</evidence>
<dbReference type="InterPro" id="IPR021109">
    <property type="entry name" value="Peptidase_aspartic_dom_sf"/>
</dbReference>
<dbReference type="PROSITE" id="PS50994">
    <property type="entry name" value="INTEGRASE"/>
    <property type="match status" value="1"/>
</dbReference>
<dbReference type="FunFam" id="3.30.70.270:FF:000020">
    <property type="entry name" value="Transposon Tf2-6 polyprotein-like Protein"/>
    <property type="match status" value="1"/>
</dbReference>
<dbReference type="PROSITE" id="PS50878">
    <property type="entry name" value="RT_POL"/>
    <property type="match status" value="1"/>
</dbReference>
<dbReference type="InterPro" id="IPR001584">
    <property type="entry name" value="Integrase_cat-core"/>
</dbReference>
<dbReference type="Gene3D" id="3.10.20.370">
    <property type="match status" value="1"/>
</dbReference>
<keyword evidence="2" id="KW-0548">Nucleotidyltransferase</keyword>
<dbReference type="PANTHER" id="PTHR37984">
    <property type="entry name" value="PROTEIN CBG26694"/>
    <property type="match status" value="1"/>
</dbReference>
<evidence type="ECO:0000256" key="1">
    <source>
        <dbReference type="ARBA" id="ARBA00022679"/>
    </source>
</evidence>
<reference evidence="8 9" key="1">
    <citation type="journal article" date="2021" name="Sci. Rep.">
        <title>The genome of the diatom Chaetoceros tenuissimus carries an ancient integrated fragment of an extant virus.</title>
        <authorList>
            <person name="Hongo Y."/>
            <person name="Kimura K."/>
            <person name="Takaki Y."/>
            <person name="Yoshida Y."/>
            <person name="Baba S."/>
            <person name="Kobayashi G."/>
            <person name="Nagasaki K."/>
            <person name="Hano T."/>
            <person name="Tomaru Y."/>
        </authorList>
    </citation>
    <scope>NUCLEOTIDE SEQUENCE [LARGE SCALE GENOMIC DNA]</scope>
    <source>
        <strain evidence="8 9">NIES-3715</strain>
    </source>
</reference>
<dbReference type="CDD" id="cd09274">
    <property type="entry name" value="RNase_HI_RT_Ty3"/>
    <property type="match status" value="1"/>
</dbReference>
<dbReference type="GO" id="GO:0004519">
    <property type="term" value="F:endonuclease activity"/>
    <property type="evidence" value="ECO:0007669"/>
    <property type="project" value="UniProtKB-KW"/>
</dbReference>
<dbReference type="InterPro" id="IPR036397">
    <property type="entry name" value="RNaseH_sf"/>
</dbReference>
<name>A0AAD3CDF5_9STRA</name>
<evidence type="ECO:0000313" key="9">
    <source>
        <dbReference type="Proteomes" id="UP001054902"/>
    </source>
</evidence>
<accession>A0AAD3CDF5</accession>
<dbReference type="Gene3D" id="3.30.70.270">
    <property type="match status" value="2"/>
</dbReference>
<dbReference type="InterPro" id="IPR041588">
    <property type="entry name" value="Integrase_H2C2"/>
</dbReference>
<dbReference type="Gene3D" id="1.10.340.70">
    <property type="match status" value="1"/>
</dbReference>
<proteinExistence type="predicted"/>
<evidence type="ECO:0000256" key="3">
    <source>
        <dbReference type="ARBA" id="ARBA00022722"/>
    </source>
</evidence>
<evidence type="ECO:0008006" key="10">
    <source>
        <dbReference type="Google" id="ProtNLM"/>
    </source>
</evidence>
<comment type="caution">
    <text evidence="8">The sequence shown here is derived from an EMBL/GenBank/DDBJ whole genome shotgun (WGS) entry which is preliminary data.</text>
</comment>
<dbReference type="EMBL" id="BLLK01000001">
    <property type="protein sequence ID" value="GFH43528.1"/>
    <property type="molecule type" value="Genomic_DNA"/>
</dbReference>
<evidence type="ECO:0000256" key="2">
    <source>
        <dbReference type="ARBA" id="ARBA00022695"/>
    </source>
</evidence>
<dbReference type="Gene3D" id="2.40.70.10">
    <property type="entry name" value="Acid Proteases"/>
    <property type="match status" value="1"/>
</dbReference>
<dbReference type="Pfam" id="PF00078">
    <property type="entry name" value="RVT_1"/>
    <property type="match status" value="1"/>
</dbReference>